<protein>
    <submittedName>
        <fullName evidence="6">Sigma-70 family RNA polymerase sigma factor</fullName>
    </submittedName>
</protein>
<dbReference type="EMBL" id="JAFEUF010000041">
    <property type="protein sequence ID" value="MBM7054449.1"/>
    <property type="molecule type" value="Genomic_DNA"/>
</dbReference>
<evidence type="ECO:0000256" key="3">
    <source>
        <dbReference type="ARBA" id="ARBA00023125"/>
    </source>
</evidence>
<dbReference type="NCBIfam" id="TIGR02937">
    <property type="entry name" value="sigma70-ECF"/>
    <property type="match status" value="1"/>
</dbReference>
<proteinExistence type="predicted"/>
<feature type="domain" description="RNA polymerase sigma-70 region 4" evidence="5">
    <location>
        <begin position="122"/>
        <end position="169"/>
    </location>
</feature>
<evidence type="ECO:0000256" key="4">
    <source>
        <dbReference type="ARBA" id="ARBA00023163"/>
    </source>
</evidence>
<dbReference type="PANTHER" id="PTHR43133:SF52">
    <property type="entry name" value="ECF RNA POLYMERASE SIGMA FACTOR SIGL"/>
    <property type="match status" value="1"/>
</dbReference>
<keyword evidence="3" id="KW-0238">DNA-binding</keyword>
<organism evidence="6 7">
    <name type="scientific">Streptomyces durocortorensis</name>
    <dbReference type="NCBI Taxonomy" id="2811104"/>
    <lineage>
        <taxon>Bacteria</taxon>
        <taxon>Bacillati</taxon>
        <taxon>Actinomycetota</taxon>
        <taxon>Actinomycetes</taxon>
        <taxon>Kitasatosporales</taxon>
        <taxon>Streptomycetaceae</taxon>
        <taxon>Streptomyces</taxon>
    </lineage>
</organism>
<name>A0ABS2HX52_9ACTN</name>
<accession>A0ABS2HX52</accession>
<dbReference type="PANTHER" id="PTHR43133">
    <property type="entry name" value="RNA POLYMERASE ECF-TYPE SIGMA FACTO"/>
    <property type="match status" value="1"/>
</dbReference>
<evidence type="ECO:0000313" key="7">
    <source>
        <dbReference type="Proteomes" id="UP000712045"/>
    </source>
</evidence>
<reference evidence="6 7" key="1">
    <citation type="submission" date="2021-02" db="EMBL/GenBank/DDBJ databases">
        <title>Genome Streptomyces sp. RHZ10.</title>
        <authorList>
            <person name="Besaury L."/>
        </authorList>
    </citation>
    <scope>NUCLEOTIDE SEQUENCE [LARGE SCALE GENOMIC DNA]</scope>
    <source>
        <strain evidence="6 7">RHZ10</strain>
    </source>
</reference>
<keyword evidence="2" id="KW-0731">Sigma factor</keyword>
<evidence type="ECO:0000313" key="6">
    <source>
        <dbReference type="EMBL" id="MBM7054449.1"/>
    </source>
</evidence>
<evidence type="ECO:0000259" key="5">
    <source>
        <dbReference type="Pfam" id="PF04545"/>
    </source>
</evidence>
<keyword evidence="7" id="KW-1185">Reference proteome</keyword>
<dbReference type="InterPro" id="IPR007630">
    <property type="entry name" value="RNA_pol_sigma70_r4"/>
</dbReference>
<dbReference type="InterPro" id="IPR036388">
    <property type="entry name" value="WH-like_DNA-bd_sf"/>
</dbReference>
<sequence length="178" mass="19689">MKARRMGKPAGGEAAALLTDGGTASRVRGILALGGVPWDQLDDGLQHVRLKLLEARAAPGAREIRDPQAWLAVVASRVACDWHRGRARDEALRERLVSRWARRPPEVSEEHQVLAIAVAGELDSLSLRQRQMVSLRFYADLPVSTIAELLEIPEGTVKSRLHSTVAALRRRLQEKEVI</sequence>
<gene>
    <name evidence="6" type="ORF">JS521_11370</name>
</gene>
<evidence type="ECO:0000256" key="2">
    <source>
        <dbReference type="ARBA" id="ARBA00023082"/>
    </source>
</evidence>
<dbReference type="Gene3D" id="1.10.10.10">
    <property type="entry name" value="Winged helix-like DNA-binding domain superfamily/Winged helix DNA-binding domain"/>
    <property type="match status" value="1"/>
</dbReference>
<dbReference type="SUPFAM" id="SSF88659">
    <property type="entry name" value="Sigma3 and sigma4 domains of RNA polymerase sigma factors"/>
    <property type="match status" value="1"/>
</dbReference>
<evidence type="ECO:0000256" key="1">
    <source>
        <dbReference type="ARBA" id="ARBA00023015"/>
    </source>
</evidence>
<keyword evidence="4" id="KW-0804">Transcription</keyword>
<dbReference type="Pfam" id="PF04545">
    <property type="entry name" value="Sigma70_r4"/>
    <property type="match status" value="1"/>
</dbReference>
<keyword evidence="1" id="KW-0805">Transcription regulation</keyword>
<dbReference type="Proteomes" id="UP000712045">
    <property type="component" value="Unassembled WGS sequence"/>
</dbReference>
<dbReference type="InterPro" id="IPR013324">
    <property type="entry name" value="RNA_pol_sigma_r3/r4-like"/>
</dbReference>
<comment type="caution">
    <text evidence="6">The sequence shown here is derived from an EMBL/GenBank/DDBJ whole genome shotgun (WGS) entry which is preliminary data.</text>
</comment>
<dbReference type="InterPro" id="IPR014284">
    <property type="entry name" value="RNA_pol_sigma-70_dom"/>
</dbReference>
<dbReference type="InterPro" id="IPR039425">
    <property type="entry name" value="RNA_pol_sigma-70-like"/>
</dbReference>